<organism evidence="10 11">
    <name type="scientific">Gemmatimonas phototrophica</name>
    <dbReference type="NCBI Taxonomy" id="1379270"/>
    <lineage>
        <taxon>Bacteria</taxon>
        <taxon>Pseudomonadati</taxon>
        <taxon>Gemmatimonadota</taxon>
        <taxon>Gemmatimonadia</taxon>
        <taxon>Gemmatimonadales</taxon>
        <taxon>Gemmatimonadaceae</taxon>
        <taxon>Gemmatimonas</taxon>
    </lineage>
</organism>
<evidence type="ECO:0000313" key="11">
    <source>
        <dbReference type="Proteomes" id="UP000076404"/>
    </source>
</evidence>
<dbReference type="Gene3D" id="1.25.40.10">
    <property type="entry name" value="Tetratricopeptide repeat domain"/>
    <property type="match status" value="2"/>
</dbReference>
<evidence type="ECO:0000256" key="5">
    <source>
        <dbReference type="ARBA" id="ARBA00038253"/>
    </source>
</evidence>
<keyword evidence="4 6" id="KW-0802">TPR repeat</keyword>
<feature type="repeat" description="TPR" evidence="6">
    <location>
        <begin position="132"/>
        <end position="165"/>
    </location>
</feature>
<accession>A0A143BM12</accession>
<reference evidence="10 11" key="1">
    <citation type="journal article" date="2014" name="Proc. Natl. Acad. Sci. U.S.A.">
        <title>Functional type 2 photosynthetic reaction centers found in the rare bacterial phylum Gemmatimonadetes.</title>
        <authorList>
            <person name="Zeng Y."/>
            <person name="Feng F."/>
            <person name="Medova H."/>
            <person name="Dean J."/>
            <person name="Koblizek M."/>
        </authorList>
    </citation>
    <scope>NUCLEOTIDE SEQUENCE [LARGE SCALE GENOMIC DNA]</scope>
    <source>
        <strain evidence="10 11">AP64</strain>
    </source>
</reference>
<feature type="signal peptide" evidence="9">
    <location>
        <begin position="1"/>
        <end position="24"/>
    </location>
</feature>
<dbReference type="PROSITE" id="PS50005">
    <property type="entry name" value="TPR"/>
    <property type="match status" value="1"/>
</dbReference>
<dbReference type="eggNOG" id="COG0457">
    <property type="taxonomic scope" value="Bacteria"/>
</dbReference>
<evidence type="ECO:0000256" key="8">
    <source>
        <dbReference type="SAM" id="Phobius"/>
    </source>
</evidence>
<keyword evidence="3" id="KW-0677">Repeat</keyword>
<dbReference type="SUPFAM" id="SSF48452">
    <property type="entry name" value="TPR-like"/>
    <property type="match status" value="2"/>
</dbReference>
<dbReference type="OrthoDB" id="9792686at2"/>
<evidence type="ECO:0000256" key="6">
    <source>
        <dbReference type="PROSITE-ProRule" id="PRU00339"/>
    </source>
</evidence>
<dbReference type="InterPro" id="IPR051476">
    <property type="entry name" value="Bac_ResReg_Asp_Phosphatase"/>
</dbReference>
<comment type="subcellular location">
    <subcellularLocation>
        <location evidence="1">Cytoplasm</location>
    </subcellularLocation>
</comment>
<dbReference type="KEGG" id="gph:GEMMAAP_17440"/>
<feature type="chain" id="PRO_5007506983" evidence="9">
    <location>
        <begin position="25"/>
        <end position="525"/>
    </location>
</feature>
<proteinExistence type="inferred from homology"/>
<dbReference type="Proteomes" id="UP000076404">
    <property type="component" value="Chromosome"/>
</dbReference>
<dbReference type="Pfam" id="PF13424">
    <property type="entry name" value="TPR_12"/>
    <property type="match status" value="1"/>
</dbReference>
<dbReference type="RefSeq" id="WP_026848182.1">
    <property type="nucleotide sequence ID" value="NZ_CP011454.1"/>
</dbReference>
<protein>
    <submittedName>
        <fullName evidence="10">Uncharacterized protein</fullName>
    </submittedName>
</protein>
<sequence>MNRAGQLLLVFGTLIVAITSPVSAQTPVRTVDQWRATVDSLSAIRDQPERLIEAWRGLADAYSRAGKVDSGVVAARQAITLAERLPDSPLKADAILSMGSQLLRANQNESALGYVQRGRNMRLALGDTVGASRTWNNTGSAHYQLGNYEQALYAFSQSLDGRRRQHDTVGIARVLTNIGKVYQDWGQYGRAEARLKEAVAMAGTSGDQAIFGYALNTLALVYVDTRQFALAYETIARSLAAYSSGSPQISVVDSLGGWRLNAAARGEALLRQGRAREALPLLDSLAAMGKENGNIRSRARALLLMGEGHAQLGELPVARSRLMESLELSRSVEQRVFMLQAFEALSQVEERAGNSVASLRALRAATAMRDTIFDRSTAERLTAEEDREERERQREETTRLREAQQAQAAIIARQRVTGLLGLAVFVLVAILVYQLVRFNRLGRAREEALAATNTQLRTALNDVRTLSGLIPICANCKRVRDDQGYWQAVESYISTHSDATFSHAICQSCGPTLYGELWPEQTEPT</sequence>
<evidence type="ECO:0000313" key="10">
    <source>
        <dbReference type="EMBL" id="AMW06087.1"/>
    </source>
</evidence>
<reference evidence="10 11" key="2">
    <citation type="journal article" date="2016" name="Environ. Microbiol. Rep.">
        <title>Metagenomic evidence for the presence of phototrophic Gemmatimonadetes bacteria in diverse environments.</title>
        <authorList>
            <person name="Zeng Y."/>
            <person name="Baumbach J."/>
            <person name="Barbosa E.G."/>
            <person name="Azevedo V."/>
            <person name="Zhang C."/>
            <person name="Koblizek M."/>
        </authorList>
    </citation>
    <scope>NUCLEOTIDE SEQUENCE [LARGE SCALE GENOMIC DNA]</scope>
    <source>
        <strain evidence="10 11">AP64</strain>
    </source>
</reference>
<dbReference type="SMART" id="SM00028">
    <property type="entry name" value="TPR"/>
    <property type="match status" value="5"/>
</dbReference>
<keyword evidence="11" id="KW-1185">Reference proteome</keyword>
<keyword evidence="9" id="KW-0732">Signal</keyword>
<dbReference type="EMBL" id="CP011454">
    <property type="protein sequence ID" value="AMW06087.1"/>
    <property type="molecule type" value="Genomic_DNA"/>
</dbReference>
<dbReference type="InterPro" id="IPR019734">
    <property type="entry name" value="TPR_rpt"/>
</dbReference>
<keyword evidence="2" id="KW-0963">Cytoplasm</keyword>
<evidence type="ECO:0000256" key="9">
    <source>
        <dbReference type="SAM" id="SignalP"/>
    </source>
</evidence>
<dbReference type="GO" id="GO:0005737">
    <property type="term" value="C:cytoplasm"/>
    <property type="evidence" value="ECO:0007669"/>
    <property type="project" value="UniProtKB-SubCell"/>
</dbReference>
<dbReference type="STRING" id="1379270.GEMMAAP_17440"/>
<evidence type="ECO:0000256" key="3">
    <source>
        <dbReference type="ARBA" id="ARBA00022737"/>
    </source>
</evidence>
<keyword evidence="8" id="KW-0472">Membrane</keyword>
<evidence type="ECO:0000256" key="2">
    <source>
        <dbReference type="ARBA" id="ARBA00022490"/>
    </source>
</evidence>
<evidence type="ECO:0000256" key="1">
    <source>
        <dbReference type="ARBA" id="ARBA00004496"/>
    </source>
</evidence>
<evidence type="ECO:0000256" key="4">
    <source>
        <dbReference type="ARBA" id="ARBA00022803"/>
    </source>
</evidence>
<keyword evidence="8" id="KW-1133">Transmembrane helix</keyword>
<comment type="similarity">
    <text evidence="5">Belongs to the Rap family.</text>
</comment>
<dbReference type="PANTHER" id="PTHR46630:SF1">
    <property type="entry name" value="TETRATRICOPEPTIDE REPEAT PROTEIN 29"/>
    <property type="match status" value="1"/>
</dbReference>
<feature type="region of interest" description="Disordered" evidence="7">
    <location>
        <begin position="378"/>
        <end position="399"/>
    </location>
</feature>
<dbReference type="InterPro" id="IPR011990">
    <property type="entry name" value="TPR-like_helical_dom_sf"/>
</dbReference>
<evidence type="ECO:0000256" key="7">
    <source>
        <dbReference type="SAM" id="MobiDB-lite"/>
    </source>
</evidence>
<dbReference type="AlphaFoldDB" id="A0A143BM12"/>
<dbReference type="PANTHER" id="PTHR46630">
    <property type="entry name" value="TETRATRICOPEPTIDE REPEAT PROTEIN 29"/>
    <property type="match status" value="1"/>
</dbReference>
<keyword evidence="8" id="KW-0812">Transmembrane</keyword>
<name>A0A143BM12_9BACT</name>
<feature type="transmembrane region" description="Helical" evidence="8">
    <location>
        <begin position="416"/>
        <end position="436"/>
    </location>
</feature>
<gene>
    <name evidence="10" type="ORF">GEMMAAP_17440</name>
</gene>